<feature type="compositionally biased region" description="Polar residues" evidence="1">
    <location>
        <begin position="62"/>
        <end position="71"/>
    </location>
</feature>
<sequence>MPCDAFLGCSVSIKLCAEFPQTRDAGKITRHPTSDSGSSRWLKSVPFAGLLRDDCDRDSTGRRTNISQQHLHSGLRRHPATQPVAAAPPITTPTALVWSYSSPRKLRYCHRELFSFFLILFASFED</sequence>
<evidence type="ECO:0000256" key="1">
    <source>
        <dbReference type="SAM" id="MobiDB-lite"/>
    </source>
</evidence>
<proteinExistence type="predicted"/>
<dbReference type="EMBL" id="CASHTH010001039">
    <property type="protein sequence ID" value="CAI8010510.1"/>
    <property type="molecule type" value="Genomic_DNA"/>
</dbReference>
<comment type="caution">
    <text evidence="2">The sequence shown here is derived from an EMBL/GenBank/DDBJ whole genome shotgun (WGS) entry which is preliminary data.</text>
</comment>
<dbReference type="AlphaFoldDB" id="A0AA35WDF7"/>
<organism evidence="2 3">
    <name type="scientific">Geodia barretti</name>
    <name type="common">Barrett's horny sponge</name>
    <dbReference type="NCBI Taxonomy" id="519541"/>
    <lineage>
        <taxon>Eukaryota</taxon>
        <taxon>Metazoa</taxon>
        <taxon>Porifera</taxon>
        <taxon>Demospongiae</taxon>
        <taxon>Heteroscleromorpha</taxon>
        <taxon>Tetractinellida</taxon>
        <taxon>Astrophorina</taxon>
        <taxon>Geodiidae</taxon>
        <taxon>Geodia</taxon>
    </lineage>
</organism>
<reference evidence="2" key="1">
    <citation type="submission" date="2023-03" db="EMBL/GenBank/DDBJ databases">
        <authorList>
            <person name="Steffen K."/>
            <person name="Cardenas P."/>
        </authorList>
    </citation>
    <scope>NUCLEOTIDE SEQUENCE</scope>
</reference>
<dbReference type="Proteomes" id="UP001174909">
    <property type="component" value="Unassembled WGS sequence"/>
</dbReference>
<gene>
    <name evidence="2" type="ORF">GBAR_LOCUS6933</name>
</gene>
<protein>
    <submittedName>
        <fullName evidence="2">Uncharacterized protein</fullName>
    </submittedName>
</protein>
<evidence type="ECO:0000313" key="2">
    <source>
        <dbReference type="EMBL" id="CAI8010510.1"/>
    </source>
</evidence>
<feature type="region of interest" description="Disordered" evidence="1">
    <location>
        <begin position="59"/>
        <end position="87"/>
    </location>
</feature>
<accession>A0AA35WDF7</accession>
<name>A0AA35WDF7_GEOBA</name>
<keyword evidence="3" id="KW-1185">Reference proteome</keyword>
<evidence type="ECO:0000313" key="3">
    <source>
        <dbReference type="Proteomes" id="UP001174909"/>
    </source>
</evidence>